<feature type="compositionally biased region" description="Polar residues" evidence="1">
    <location>
        <begin position="1"/>
        <end position="21"/>
    </location>
</feature>
<gene>
    <name evidence="2" type="ORF">METZ01_LOCUS476127</name>
</gene>
<feature type="region of interest" description="Disordered" evidence="1">
    <location>
        <begin position="1"/>
        <end position="63"/>
    </location>
</feature>
<accession>A0A383BTY8</accession>
<dbReference type="AlphaFoldDB" id="A0A383BTY8"/>
<reference evidence="2" key="1">
    <citation type="submission" date="2018-05" db="EMBL/GenBank/DDBJ databases">
        <authorList>
            <person name="Lanie J.A."/>
            <person name="Ng W.-L."/>
            <person name="Kazmierczak K.M."/>
            <person name="Andrzejewski T.M."/>
            <person name="Davidsen T.M."/>
            <person name="Wayne K.J."/>
            <person name="Tettelin H."/>
            <person name="Glass J.I."/>
            <person name="Rusch D."/>
            <person name="Podicherti R."/>
            <person name="Tsui H.-C.T."/>
            <person name="Winkler M.E."/>
        </authorList>
    </citation>
    <scope>NUCLEOTIDE SEQUENCE</scope>
</reference>
<organism evidence="2">
    <name type="scientific">marine metagenome</name>
    <dbReference type="NCBI Taxonomy" id="408172"/>
    <lineage>
        <taxon>unclassified sequences</taxon>
        <taxon>metagenomes</taxon>
        <taxon>ecological metagenomes</taxon>
    </lineage>
</organism>
<feature type="compositionally biased region" description="Polar residues" evidence="1">
    <location>
        <begin position="44"/>
        <end position="55"/>
    </location>
</feature>
<protein>
    <submittedName>
        <fullName evidence="2">Uncharacterized protein</fullName>
    </submittedName>
</protein>
<proteinExistence type="predicted"/>
<dbReference type="EMBL" id="UINC01203152">
    <property type="protein sequence ID" value="SVE23273.1"/>
    <property type="molecule type" value="Genomic_DNA"/>
</dbReference>
<evidence type="ECO:0000256" key="1">
    <source>
        <dbReference type="SAM" id="MobiDB-lite"/>
    </source>
</evidence>
<name>A0A383BTY8_9ZZZZ</name>
<evidence type="ECO:0000313" key="2">
    <source>
        <dbReference type="EMBL" id="SVE23273.1"/>
    </source>
</evidence>
<sequence length="63" mass="6714">MDSVSSVGTFSEKVQTSQPSLTKRGLVLQGKNVNPSLGAEKVATQETAPTSQTPQKHFVDIQV</sequence>